<keyword evidence="2" id="KW-1185">Reference proteome</keyword>
<dbReference type="Proteomes" id="UP000827976">
    <property type="component" value="Chromosome 16"/>
</dbReference>
<evidence type="ECO:0000313" key="2">
    <source>
        <dbReference type="Proteomes" id="UP000827976"/>
    </source>
</evidence>
<name>A0ACB7UID9_DIOAL</name>
<reference evidence="2" key="1">
    <citation type="journal article" date="2022" name="Nat. Commun.">
        <title>Chromosome evolution and the genetic basis of agronomically important traits in greater yam.</title>
        <authorList>
            <person name="Bredeson J.V."/>
            <person name="Lyons J.B."/>
            <person name="Oniyinde I.O."/>
            <person name="Okereke N.R."/>
            <person name="Kolade O."/>
            <person name="Nnabue I."/>
            <person name="Nwadili C.O."/>
            <person name="Hribova E."/>
            <person name="Parker M."/>
            <person name="Nwogha J."/>
            <person name="Shu S."/>
            <person name="Carlson J."/>
            <person name="Kariba R."/>
            <person name="Muthemba S."/>
            <person name="Knop K."/>
            <person name="Barton G.J."/>
            <person name="Sherwood A.V."/>
            <person name="Lopez-Montes A."/>
            <person name="Asiedu R."/>
            <person name="Jamnadass R."/>
            <person name="Muchugi A."/>
            <person name="Goodstein D."/>
            <person name="Egesi C.N."/>
            <person name="Featherston J."/>
            <person name="Asfaw A."/>
            <person name="Simpson G.G."/>
            <person name="Dolezel J."/>
            <person name="Hendre P.S."/>
            <person name="Van Deynze A."/>
            <person name="Kumar P.L."/>
            <person name="Obidiegwu J.E."/>
            <person name="Bhattacharjee R."/>
            <person name="Rokhsar D.S."/>
        </authorList>
    </citation>
    <scope>NUCLEOTIDE SEQUENCE [LARGE SCALE GENOMIC DNA]</scope>
    <source>
        <strain evidence="2">cv. TDa95/00328</strain>
    </source>
</reference>
<comment type="caution">
    <text evidence="1">The sequence shown here is derived from an EMBL/GenBank/DDBJ whole genome shotgun (WGS) entry which is preliminary data.</text>
</comment>
<protein>
    <submittedName>
        <fullName evidence="1">NAC domain-containing protein</fullName>
    </submittedName>
</protein>
<accession>A0ACB7UID9</accession>
<dbReference type="EMBL" id="CM037026">
    <property type="protein sequence ID" value="KAH7660121.1"/>
    <property type="molecule type" value="Genomic_DNA"/>
</dbReference>
<gene>
    <name evidence="1" type="ORF">IHE45_16G078800</name>
</gene>
<organism evidence="1 2">
    <name type="scientific">Dioscorea alata</name>
    <name type="common">Purple yam</name>
    <dbReference type="NCBI Taxonomy" id="55571"/>
    <lineage>
        <taxon>Eukaryota</taxon>
        <taxon>Viridiplantae</taxon>
        <taxon>Streptophyta</taxon>
        <taxon>Embryophyta</taxon>
        <taxon>Tracheophyta</taxon>
        <taxon>Spermatophyta</taxon>
        <taxon>Magnoliopsida</taxon>
        <taxon>Liliopsida</taxon>
        <taxon>Dioscoreales</taxon>
        <taxon>Dioscoreaceae</taxon>
        <taxon>Dioscorea</taxon>
    </lineage>
</organism>
<sequence>MLRQPLPADIIEEINIFGYDPHQLLKKDEAWLDDKAYYFVRTEEINQDDDYSSTIKLLQTPSGYWSSNPENVVIIRDQERILGSKKTLEFYEGHEEKKKTNWIMEEYMLNMDLHEIQDKEIDDYVLCKVQEGKELILKEKWDEKNKKK</sequence>
<proteinExistence type="predicted"/>
<evidence type="ECO:0000313" key="1">
    <source>
        <dbReference type="EMBL" id="KAH7660121.1"/>
    </source>
</evidence>